<accession>A0A6L6PQR1</accession>
<evidence type="ECO:0008006" key="4">
    <source>
        <dbReference type="Google" id="ProtNLM"/>
    </source>
</evidence>
<dbReference type="Proteomes" id="UP000475582">
    <property type="component" value="Unassembled WGS sequence"/>
</dbReference>
<feature type="chain" id="PRO_5026673264" description="Secreted protein" evidence="1">
    <location>
        <begin position="26"/>
        <end position="150"/>
    </location>
</feature>
<evidence type="ECO:0000313" key="2">
    <source>
        <dbReference type="EMBL" id="MTV40515.1"/>
    </source>
</evidence>
<evidence type="ECO:0000256" key="1">
    <source>
        <dbReference type="SAM" id="SignalP"/>
    </source>
</evidence>
<name>A0A6L6PQR1_9BURK</name>
<reference evidence="2 3" key="1">
    <citation type="submission" date="2019-11" db="EMBL/GenBank/DDBJ databases">
        <title>Type strains purchased from KCTC, JCM and DSMZ.</title>
        <authorList>
            <person name="Lu H."/>
        </authorList>
    </citation>
    <scope>NUCLEOTIDE SEQUENCE [LARGE SCALE GENOMIC DNA]</scope>
    <source>
        <strain evidence="2 3">KCTC 22382</strain>
    </source>
</reference>
<gene>
    <name evidence="2" type="ORF">GM676_23420</name>
</gene>
<sequence>MNIAKSAAFTVVFLFGMAVCEYAWADQADQADQAAEDYARLPVCKLSADGKALAVEPCRTAPAKVPMPRRPVPQIIQRMPAAKPPPKVAMPTSPPLPALDGIVKPPVPTTSCDAAGCYGANGVRYNSLGAGAVVTPSGKVCNRSGATIQC</sequence>
<feature type="signal peptide" evidence="1">
    <location>
        <begin position="1"/>
        <end position="25"/>
    </location>
</feature>
<keyword evidence="1" id="KW-0732">Signal</keyword>
<proteinExistence type="predicted"/>
<dbReference type="AlphaFoldDB" id="A0A6L6PQR1"/>
<evidence type="ECO:0000313" key="3">
    <source>
        <dbReference type="Proteomes" id="UP000475582"/>
    </source>
</evidence>
<protein>
    <recommendedName>
        <fullName evidence="4">Secreted protein</fullName>
    </recommendedName>
</protein>
<comment type="caution">
    <text evidence="2">The sequence shown here is derived from an EMBL/GenBank/DDBJ whole genome shotgun (WGS) entry which is preliminary data.</text>
</comment>
<dbReference type="RefSeq" id="WP_155466452.1">
    <property type="nucleotide sequence ID" value="NZ_WNKY01000035.1"/>
</dbReference>
<keyword evidence="3" id="KW-1185">Reference proteome</keyword>
<dbReference type="EMBL" id="WNKY01000035">
    <property type="protein sequence ID" value="MTV40515.1"/>
    <property type="molecule type" value="Genomic_DNA"/>
</dbReference>
<organism evidence="2 3">
    <name type="scientific">Duganella radicis</name>
    <dbReference type="NCBI Taxonomy" id="551988"/>
    <lineage>
        <taxon>Bacteria</taxon>
        <taxon>Pseudomonadati</taxon>
        <taxon>Pseudomonadota</taxon>
        <taxon>Betaproteobacteria</taxon>
        <taxon>Burkholderiales</taxon>
        <taxon>Oxalobacteraceae</taxon>
        <taxon>Telluria group</taxon>
        <taxon>Duganella</taxon>
    </lineage>
</organism>
<dbReference type="OrthoDB" id="8756280at2"/>